<proteinExistence type="predicted"/>
<gene>
    <name evidence="2" type="ORF">EUU22_03890</name>
</gene>
<evidence type="ECO:0000313" key="2">
    <source>
        <dbReference type="EMBL" id="RYC23247.1"/>
    </source>
</evidence>
<comment type="caution">
    <text evidence="2">The sequence shown here is derived from an EMBL/GenBank/DDBJ whole genome shotgun (WGS) entry which is preliminary data.</text>
</comment>
<dbReference type="InterPro" id="IPR046540">
    <property type="entry name" value="DMFA2_C"/>
</dbReference>
<accession>A0A4Q2TW67</accession>
<keyword evidence="3" id="KW-1185">Reference proteome</keyword>
<evidence type="ECO:0000259" key="1">
    <source>
        <dbReference type="Pfam" id="PF20254"/>
    </source>
</evidence>
<dbReference type="RefSeq" id="WP_129330774.1">
    <property type="nucleotide sequence ID" value="NZ_SDVB01000106.1"/>
</dbReference>
<dbReference type="Proteomes" id="UP000291088">
    <property type="component" value="Unassembled WGS sequence"/>
</dbReference>
<organism evidence="2 3">
    <name type="scientific">Ciceribacter ferrooxidans</name>
    <dbReference type="NCBI Taxonomy" id="2509717"/>
    <lineage>
        <taxon>Bacteria</taxon>
        <taxon>Pseudomonadati</taxon>
        <taxon>Pseudomonadota</taxon>
        <taxon>Alphaproteobacteria</taxon>
        <taxon>Hyphomicrobiales</taxon>
        <taxon>Rhizobiaceae</taxon>
        <taxon>Ciceribacter</taxon>
    </lineage>
</organism>
<protein>
    <recommendedName>
        <fullName evidence="1">N,N-dimethylformamidase beta subunit-like C-terminal domain-containing protein</fullName>
    </recommendedName>
</protein>
<dbReference type="EMBL" id="SDVB01000106">
    <property type="protein sequence ID" value="RYC23247.1"/>
    <property type="molecule type" value="Genomic_DNA"/>
</dbReference>
<dbReference type="Pfam" id="PF20254">
    <property type="entry name" value="DMFA2_C"/>
    <property type="match status" value="1"/>
</dbReference>
<sequence length="730" mass="78208">MSTSPTKNVVGYTDPIAVMAGETLRIKVSTTAKQVRLGVRRIEGAFWSSEAGPKVSLGNAEGFEGTVLAGKHHKAPLGSYATAPVAEAMRVSATKTFGLLFMPTLMGRRQTIARFYDADGADLGGVSVEEDGHVAVVDATDAALLRGGSALERGRWTAIAVTLAQPAGGVVLAIAPLFGNVSMTGAERQVEGLETAHSLSLGARISGSLPCEVVDGRVADPVLASANARDIASALANGPEGWRRLTRAHGAATIHSRWDFSLFPESDRVVDVGPARCDAVLVNTPTRAITGPFWDGSVFDWRQRPGHYNAVHFHSDDLADCGWPDALALEIPQGCASGLYGISLETENGSDVVPFVVRARRASRAPVALLLPTFTYLSYGNAPTAMRGPNHGITFYPDESPVDGHSGFGRSHYDRHKDGSPVMLSSRLRPVLSMRFASLPWGIVPDTWLLTWLRQQFGQVDVLTDEDLHREGTDALAGHRVVVTGNHPEYYSAEMLNALDAYCDGGGRLLYLGGNGFYWRVSVSDRVPGQIEVRRTEDGTRAWIAEPGEGHHMMDGGYGGLWRRLGRPPNRLAGVGFAAQGFDESGYYKVNPDARSGPAAFALDGVGDTFGHHGWLGNGAAGQEVDRVERRLAPDADVHLIASSLGHPQSMLRTKEEMLSTVLPFTDPKARSDIAIRFAGRSGAVFSVGSMTWVGALLDGGDPAGRNDVVRMTANVINRFLDPAPFRADR</sequence>
<evidence type="ECO:0000313" key="3">
    <source>
        <dbReference type="Proteomes" id="UP000291088"/>
    </source>
</evidence>
<feature type="domain" description="N,N-dimethylformamidase beta subunit-like C-terminal" evidence="1">
    <location>
        <begin position="287"/>
        <end position="698"/>
    </location>
</feature>
<dbReference type="AlphaFoldDB" id="A0A4Q2TW67"/>
<dbReference type="OrthoDB" id="505641at2"/>
<reference evidence="2 3" key="1">
    <citation type="submission" date="2019-01" db="EMBL/GenBank/DDBJ databases">
        <authorList>
            <person name="Deng T."/>
        </authorList>
    </citation>
    <scope>NUCLEOTIDE SEQUENCE [LARGE SCALE GENOMIC DNA]</scope>
    <source>
        <strain evidence="2 3">F8825</strain>
    </source>
</reference>
<name>A0A4Q2TW67_9HYPH</name>